<dbReference type="SUPFAM" id="SSF52768">
    <property type="entry name" value="Arginase/deacetylase"/>
    <property type="match status" value="1"/>
</dbReference>
<evidence type="ECO:0000256" key="4">
    <source>
        <dbReference type="PROSITE-ProRule" id="PRU00742"/>
    </source>
</evidence>
<evidence type="ECO:0000256" key="1">
    <source>
        <dbReference type="ARBA" id="ARBA00022723"/>
    </source>
</evidence>
<protein>
    <submittedName>
        <fullName evidence="5">Arginase</fullName>
    </submittedName>
</protein>
<keyword evidence="3" id="KW-0464">Manganese</keyword>
<evidence type="ECO:0000313" key="5">
    <source>
        <dbReference type="EMBL" id="SFN77661.1"/>
    </source>
</evidence>
<dbReference type="GO" id="GO:0005829">
    <property type="term" value="C:cytosol"/>
    <property type="evidence" value="ECO:0007669"/>
    <property type="project" value="TreeGrafter"/>
</dbReference>
<dbReference type="RefSeq" id="WP_090711084.1">
    <property type="nucleotide sequence ID" value="NZ_FOVM01000005.1"/>
</dbReference>
<proteinExistence type="inferred from homology"/>
<comment type="similarity">
    <text evidence="4">Belongs to the arginase family.</text>
</comment>
<dbReference type="STRING" id="995034.SAMN05216219_2072"/>
<dbReference type="Pfam" id="PF00491">
    <property type="entry name" value="Arginase"/>
    <property type="match status" value="1"/>
</dbReference>
<dbReference type="InterPro" id="IPR006035">
    <property type="entry name" value="Ureohydrolase"/>
</dbReference>
<keyword evidence="6" id="KW-1185">Reference proteome</keyword>
<dbReference type="InterPro" id="IPR023696">
    <property type="entry name" value="Ureohydrolase_dom_sf"/>
</dbReference>
<sequence>MATFVVVPAWQGSGSSRAMRLIDGAEAIRGDLPSSATQIVDVPTEAGESLETGVNRLSSLRIIRDRQEAALRAATGPVITVGGGCSVELAAVDSVLSTGDDTCVLWFDAHPDLNTPADSPSGSFDGMVLRALIGEGIPELSPKTPLSPERLVIIGARDIDPGEQECLDNSRIRTLSVEDATPAALVDAVTASGAKRVYVHVDLDVLDPADIAGTDWAEPFGLPAATLVELIGAVRAEFELAGAGITGFAPASSAHAVDDLGTILRILGALAR</sequence>
<keyword evidence="2" id="KW-0378">Hydrolase</keyword>
<keyword evidence="1" id="KW-0479">Metal-binding</keyword>
<dbReference type="GO" id="GO:0004053">
    <property type="term" value="F:arginase activity"/>
    <property type="evidence" value="ECO:0007669"/>
    <property type="project" value="TreeGrafter"/>
</dbReference>
<accession>A0A1I5BTH2</accession>
<organism evidence="5 6">
    <name type="scientific">Mycetocola miduiensis</name>
    <dbReference type="NCBI Taxonomy" id="995034"/>
    <lineage>
        <taxon>Bacteria</taxon>
        <taxon>Bacillati</taxon>
        <taxon>Actinomycetota</taxon>
        <taxon>Actinomycetes</taxon>
        <taxon>Micrococcales</taxon>
        <taxon>Microbacteriaceae</taxon>
        <taxon>Mycetocola</taxon>
    </lineage>
</organism>
<dbReference type="OrthoDB" id="7331788at2"/>
<reference evidence="6" key="1">
    <citation type="submission" date="2016-10" db="EMBL/GenBank/DDBJ databases">
        <authorList>
            <person name="Varghese N."/>
            <person name="Submissions S."/>
        </authorList>
    </citation>
    <scope>NUCLEOTIDE SEQUENCE [LARGE SCALE GENOMIC DNA]</scope>
    <source>
        <strain evidence="6">CGMCC 1.11101</strain>
    </source>
</reference>
<dbReference type="GO" id="GO:0030145">
    <property type="term" value="F:manganese ion binding"/>
    <property type="evidence" value="ECO:0007669"/>
    <property type="project" value="TreeGrafter"/>
</dbReference>
<dbReference type="Proteomes" id="UP000198867">
    <property type="component" value="Unassembled WGS sequence"/>
</dbReference>
<dbReference type="Gene3D" id="3.40.800.10">
    <property type="entry name" value="Ureohydrolase domain"/>
    <property type="match status" value="1"/>
</dbReference>
<evidence type="ECO:0000313" key="6">
    <source>
        <dbReference type="Proteomes" id="UP000198867"/>
    </source>
</evidence>
<dbReference type="PANTHER" id="PTHR43782:SF3">
    <property type="entry name" value="ARGINASE"/>
    <property type="match status" value="1"/>
</dbReference>
<dbReference type="PANTHER" id="PTHR43782">
    <property type="entry name" value="ARGINASE"/>
    <property type="match status" value="1"/>
</dbReference>
<dbReference type="PRINTS" id="PR00116">
    <property type="entry name" value="ARGINASE"/>
</dbReference>
<dbReference type="AlphaFoldDB" id="A0A1I5BTH2"/>
<dbReference type="PROSITE" id="PS51409">
    <property type="entry name" value="ARGINASE_2"/>
    <property type="match status" value="1"/>
</dbReference>
<dbReference type="CDD" id="cd09999">
    <property type="entry name" value="Arginase-like_1"/>
    <property type="match status" value="1"/>
</dbReference>
<evidence type="ECO:0000256" key="3">
    <source>
        <dbReference type="ARBA" id="ARBA00023211"/>
    </source>
</evidence>
<gene>
    <name evidence="5" type="ORF">SAMN05216219_2072</name>
</gene>
<name>A0A1I5BTH2_9MICO</name>
<evidence type="ECO:0000256" key="2">
    <source>
        <dbReference type="ARBA" id="ARBA00022801"/>
    </source>
</evidence>
<dbReference type="EMBL" id="FOVM01000005">
    <property type="protein sequence ID" value="SFN77661.1"/>
    <property type="molecule type" value="Genomic_DNA"/>
</dbReference>